<name>A0AAV0W4K2_9HEMI</name>
<proteinExistence type="predicted"/>
<evidence type="ECO:0000313" key="2">
    <source>
        <dbReference type="Proteomes" id="UP001160148"/>
    </source>
</evidence>
<comment type="caution">
    <text evidence="1">The sequence shown here is derived from an EMBL/GenBank/DDBJ whole genome shotgun (WGS) entry which is preliminary data.</text>
</comment>
<evidence type="ECO:0000313" key="1">
    <source>
        <dbReference type="EMBL" id="CAI6350726.1"/>
    </source>
</evidence>
<reference evidence="1 2" key="1">
    <citation type="submission" date="2023-01" db="EMBL/GenBank/DDBJ databases">
        <authorList>
            <person name="Whitehead M."/>
        </authorList>
    </citation>
    <scope>NUCLEOTIDE SEQUENCE [LARGE SCALE GENOMIC DNA]</scope>
</reference>
<dbReference type="Proteomes" id="UP001160148">
    <property type="component" value="Unassembled WGS sequence"/>
</dbReference>
<sequence length="194" mass="21450">MTGKHHLEVAVPLDRTISLNVHNRQGGAAAASRSPSSLKDRWYSFRHRPGGGGGDHRRRSNVEEFLFMESLPDTPATDEPPSAAEQEIELSITIRKDTIRRDLMDSMRTCNGRLQLMELVELGEFDPGGVQPPPNQSELDRLLCWAVYIGAPAECLDTLHECGANLHYSHCGNITAVHLAAFMGNADALRYAIF</sequence>
<gene>
    <name evidence="1" type="ORF">MEUPH1_LOCUS7155</name>
</gene>
<evidence type="ECO:0008006" key="3">
    <source>
        <dbReference type="Google" id="ProtNLM"/>
    </source>
</evidence>
<dbReference type="SUPFAM" id="SSF48403">
    <property type="entry name" value="Ankyrin repeat"/>
    <property type="match status" value="1"/>
</dbReference>
<dbReference type="EMBL" id="CARXXK010000001">
    <property type="protein sequence ID" value="CAI6350726.1"/>
    <property type="molecule type" value="Genomic_DNA"/>
</dbReference>
<accession>A0AAV0W4K2</accession>
<keyword evidence="2" id="KW-1185">Reference proteome</keyword>
<protein>
    <recommendedName>
        <fullName evidence="3">ANK_REP_REGION domain-containing protein</fullName>
    </recommendedName>
</protein>
<organism evidence="1 2">
    <name type="scientific">Macrosiphum euphorbiae</name>
    <name type="common">potato aphid</name>
    <dbReference type="NCBI Taxonomy" id="13131"/>
    <lineage>
        <taxon>Eukaryota</taxon>
        <taxon>Metazoa</taxon>
        <taxon>Ecdysozoa</taxon>
        <taxon>Arthropoda</taxon>
        <taxon>Hexapoda</taxon>
        <taxon>Insecta</taxon>
        <taxon>Pterygota</taxon>
        <taxon>Neoptera</taxon>
        <taxon>Paraneoptera</taxon>
        <taxon>Hemiptera</taxon>
        <taxon>Sternorrhyncha</taxon>
        <taxon>Aphidomorpha</taxon>
        <taxon>Aphidoidea</taxon>
        <taxon>Aphididae</taxon>
        <taxon>Macrosiphini</taxon>
        <taxon>Macrosiphum</taxon>
    </lineage>
</organism>
<dbReference type="AlphaFoldDB" id="A0AAV0W4K2"/>
<dbReference type="InterPro" id="IPR036770">
    <property type="entry name" value="Ankyrin_rpt-contain_sf"/>
</dbReference>